<keyword evidence="1" id="KW-0472">Membrane</keyword>
<name>A0ABW3ZT91_9BACI</name>
<keyword evidence="3" id="KW-1185">Reference proteome</keyword>
<dbReference type="RefSeq" id="WP_382399262.1">
    <property type="nucleotide sequence ID" value="NZ_JBHTNH010000016.1"/>
</dbReference>
<feature type="transmembrane region" description="Helical" evidence="1">
    <location>
        <begin position="12"/>
        <end position="38"/>
    </location>
</feature>
<dbReference type="EMBL" id="JBHTNH010000016">
    <property type="protein sequence ID" value="MFD1361567.1"/>
    <property type="molecule type" value="Genomic_DNA"/>
</dbReference>
<evidence type="ECO:0000313" key="3">
    <source>
        <dbReference type="Proteomes" id="UP001597178"/>
    </source>
</evidence>
<comment type="caution">
    <text evidence="2">The sequence shown here is derived from an EMBL/GenBank/DDBJ whole genome shotgun (WGS) entry which is preliminary data.</text>
</comment>
<reference evidence="3" key="1">
    <citation type="journal article" date="2019" name="Int. J. Syst. Evol. Microbiol.">
        <title>The Global Catalogue of Microorganisms (GCM) 10K type strain sequencing project: providing services to taxonomists for standard genome sequencing and annotation.</title>
        <authorList>
            <consortium name="The Broad Institute Genomics Platform"/>
            <consortium name="The Broad Institute Genome Sequencing Center for Infectious Disease"/>
            <person name="Wu L."/>
            <person name="Ma J."/>
        </authorList>
    </citation>
    <scope>NUCLEOTIDE SEQUENCE [LARGE SCALE GENOMIC DNA]</scope>
    <source>
        <strain evidence="3">CCUG 54822</strain>
    </source>
</reference>
<feature type="transmembrane region" description="Helical" evidence="1">
    <location>
        <begin position="44"/>
        <end position="69"/>
    </location>
</feature>
<organism evidence="2 3">
    <name type="scientific">Lentibacillus salinarum</name>
    <dbReference type="NCBI Taxonomy" id="446820"/>
    <lineage>
        <taxon>Bacteria</taxon>
        <taxon>Bacillati</taxon>
        <taxon>Bacillota</taxon>
        <taxon>Bacilli</taxon>
        <taxon>Bacillales</taxon>
        <taxon>Bacillaceae</taxon>
        <taxon>Lentibacillus</taxon>
    </lineage>
</organism>
<dbReference type="InterPro" id="IPR025912">
    <property type="entry name" value="YrvL"/>
</dbReference>
<keyword evidence="1" id="KW-0812">Transmembrane</keyword>
<dbReference type="Proteomes" id="UP001597178">
    <property type="component" value="Unassembled WGS sequence"/>
</dbReference>
<evidence type="ECO:0000256" key="1">
    <source>
        <dbReference type="SAM" id="Phobius"/>
    </source>
</evidence>
<keyword evidence="1" id="KW-1133">Transmembrane helix</keyword>
<proteinExistence type="predicted"/>
<sequence>MKEKIKNIIGMTLFAIYIMGILIGIYFLGIAGVFEILGVQYQSIWSLIIFVISIFILGLPVDLVLGAMADLSVKKYEER</sequence>
<dbReference type="Pfam" id="PF14184">
    <property type="entry name" value="YrvL"/>
    <property type="match status" value="1"/>
</dbReference>
<evidence type="ECO:0000313" key="2">
    <source>
        <dbReference type="EMBL" id="MFD1361567.1"/>
    </source>
</evidence>
<gene>
    <name evidence="2" type="ORF">ACFQ4A_07845</name>
</gene>
<protein>
    <submittedName>
        <fullName evidence="2">YrvL family regulatory protein</fullName>
    </submittedName>
</protein>
<accession>A0ABW3ZT91</accession>